<dbReference type="GO" id="GO:0004360">
    <property type="term" value="F:glutamine-fructose-6-phosphate transaminase (isomerizing) activity"/>
    <property type="evidence" value="ECO:0007669"/>
    <property type="project" value="UniProtKB-UniRule"/>
</dbReference>
<gene>
    <name evidence="10 13" type="primary">glmS</name>
    <name evidence="13" type="ORF">NBG4_10026</name>
</gene>
<feature type="initiator methionine" description="Removed" evidence="10">
    <location>
        <position position="1"/>
    </location>
</feature>
<dbReference type="GO" id="GO:0046349">
    <property type="term" value="P:amino sugar biosynthetic process"/>
    <property type="evidence" value="ECO:0007669"/>
    <property type="project" value="UniProtKB-ARBA"/>
</dbReference>
<dbReference type="SUPFAM" id="SSF53697">
    <property type="entry name" value="SIS domain"/>
    <property type="match status" value="1"/>
</dbReference>
<sequence>MCGIVGYIGKGQALPVIIDGLKRLEYRGYDSAGIAFKNGNGLEVYKSAGKIRDLKAILPQQLPNASVGLGHTRWATHGAPSSRNAHPHVSGGIVVVHNGIIENYRELKSNLIEEGFTFTSDTDTEVIPHMISSYLSRGLKLPDAIRETTARLRGSYAVGVLCDQYPEALYAVRSGSPLVVGLGEEEFFFSSDIPALLPYTRRFIYLSDNEICKLTAGGIEVSALHPAKTIPIQDKIVEINWTSSMAEKEGYEYFMLKEIYEQPKAVADTIREWIDNTDGLLEQLGISEQAKKLRRLHIVACGTSYHAGLVGRYVLEKFVRMPVNVDVASEYRYMDPILTKGTLFITITQSGETADTLAAQREAKEKGALACTICNVVGSSAAREADAVLYTRAGVEIGVASTKAFTAQMAALSLLSIALGQKKGKLHPVEIQTLKDILKDIPHLIEKTLKTDARIKEIAETLVNTKGFLYLGRGINYPIALEGALKMKEISYIPCEGYPAGEMKHGPIALIEKGVPVVFLAPLDNLIEKVLSNMEEVKARGGRIIAITDAPAAVRDKADELIVVPSTHPAFLPFVTVLPLQLLAYHVAGMKGCDVDQPRNLAKSVTVE</sequence>
<evidence type="ECO:0000256" key="4">
    <source>
        <dbReference type="ARBA" id="ARBA00016090"/>
    </source>
</evidence>
<dbReference type="HAMAP" id="MF_00164">
    <property type="entry name" value="GlmS"/>
    <property type="match status" value="1"/>
</dbReference>
<dbReference type="Pfam" id="PF01380">
    <property type="entry name" value="SIS"/>
    <property type="match status" value="2"/>
</dbReference>
<dbReference type="GO" id="GO:0005829">
    <property type="term" value="C:cytosol"/>
    <property type="evidence" value="ECO:0007669"/>
    <property type="project" value="TreeGrafter"/>
</dbReference>
<evidence type="ECO:0000313" key="14">
    <source>
        <dbReference type="Proteomes" id="UP000245125"/>
    </source>
</evidence>
<keyword evidence="8" id="KW-0677">Repeat</keyword>
<dbReference type="NCBIfam" id="TIGR01135">
    <property type="entry name" value="glmS"/>
    <property type="match status" value="1"/>
</dbReference>
<evidence type="ECO:0000256" key="1">
    <source>
        <dbReference type="ARBA" id="ARBA00001031"/>
    </source>
</evidence>
<evidence type="ECO:0000259" key="11">
    <source>
        <dbReference type="PROSITE" id="PS51278"/>
    </source>
</evidence>
<dbReference type="NCBIfam" id="NF001484">
    <property type="entry name" value="PRK00331.1"/>
    <property type="match status" value="1"/>
</dbReference>
<dbReference type="PROSITE" id="PS51464">
    <property type="entry name" value="SIS"/>
    <property type="match status" value="2"/>
</dbReference>
<dbReference type="FunFam" id="3.40.50.10490:FF:000001">
    <property type="entry name" value="Glutamine--fructose-6-phosphate aminotransferase [isomerizing]"/>
    <property type="match status" value="1"/>
</dbReference>
<dbReference type="InterPro" id="IPR017932">
    <property type="entry name" value="GATase_2_dom"/>
</dbReference>
<dbReference type="InterPro" id="IPR047084">
    <property type="entry name" value="GFAT_N"/>
</dbReference>
<dbReference type="Gene3D" id="3.40.50.10490">
    <property type="entry name" value="Glucose-6-phosphate isomerase like protein, domain 1"/>
    <property type="match status" value="2"/>
</dbReference>
<dbReference type="InterPro" id="IPR005855">
    <property type="entry name" value="GFAT"/>
</dbReference>
<dbReference type="AlphaFoldDB" id="A0A2U3QDI5"/>
<evidence type="ECO:0000256" key="8">
    <source>
        <dbReference type="ARBA" id="ARBA00022737"/>
    </source>
</evidence>
<evidence type="ECO:0000259" key="12">
    <source>
        <dbReference type="PROSITE" id="PS51464"/>
    </source>
</evidence>
<dbReference type="Proteomes" id="UP000245125">
    <property type="component" value="Unassembled WGS sequence"/>
</dbReference>
<dbReference type="CDD" id="cd05008">
    <property type="entry name" value="SIS_GlmS_GlmD_1"/>
    <property type="match status" value="1"/>
</dbReference>
<dbReference type="InterPro" id="IPR046348">
    <property type="entry name" value="SIS_dom_sf"/>
</dbReference>
<keyword evidence="7 10" id="KW-0808">Transferase</keyword>
<dbReference type="EMBL" id="OUUY01000001">
    <property type="protein sequence ID" value="SPP99492.1"/>
    <property type="molecule type" value="Genomic_DNA"/>
</dbReference>
<dbReference type="GO" id="GO:0006047">
    <property type="term" value="P:UDP-N-acetylglucosamine metabolic process"/>
    <property type="evidence" value="ECO:0007669"/>
    <property type="project" value="TreeGrafter"/>
</dbReference>
<dbReference type="GO" id="GO:0097367">
    <property type="term" value="F:carbohydrate derivative binding"/>
    <property type="evidence" value="ECO:0007669"/>
    <property type="project" value="InterPro"/>
</dbReference>
<keyword evidence="6 10" id="KW-0032">Aminotransferase</keyword>
<dbReference type="GO" id="GO:0006002">
    <property type="term" value="P:fructose 6-phosphate metabolic process"/>
    <property type="evidence" value="ECO:0007669"/>
    <property type="project" value="TreeGrafter"/>
</dbReference>
<comment type="subunit">
    <text evidence="10">Homodimer.</text>
</comment>
<dbReference type="CDD" id="cd05009">
    <property type="entry name" value="SIS_GlmS_GlmD_2"/>
    <property type="match status" value="1"/>
</dbReference>
<dbReference type="Pfam" id="PF13522">
    <property type="entry name" value="GATase_6"/>
    <property type="match status" value="1"/>
</dbReference>
<feature type="active site" description="For Fru-6P isomerization activity" evidence="10">
    <location>
        <position position="603"/>
    </location>
</feature>
<evidence type="ECO:0000256" key="6">
    <source>
        <dbReference type="ARBA" id="ARBA00022576"/>
    </source>
</evidence>
<dbReference type="InterPro" id="IPR035466">
    <property type="entry name" value="GlmS/AgaS_SIS"/>
</dbReference>
<dbReference type="FunFam" id="3.40.50.10490:FF:000002">
    <property type="entry name" value="Glutamine--fructose-6-phosphate aminotransferase [isomerizing]"/>
    <property type="match status" value="1"/>
</dbReference>
<evidence type="ECO:0000313" key="13">
    <source>
        <dbReference type="EMBL" id="SPP99492.1"/>
    </source>
</evidence>
<dbReference type="EC" id="2.6.1.16" evidence="3 10"/>
<proteinExistence type="inferred from homology"/>
<dbReference type="PANTHER" id="PTHR10937">
    <property type="entry name" value="GLUCOSAMINE--FRUCTOSE-6-PHOSPHATE AMINOTRANSFERASE, ISOMERIZING"/>
    <property type="match status" value="1"/>
</dbReference>
<dbReference type="GO" id="GO:0005975">
    <property type="term" value="P:carbohydrate metabolic process"/>
    <property type="evidence" value="ECO:0007669"/>
    <property type="project" value="UniProtKB-UniRule"/>
</dbReference>
<dbReference type="PROSITE" id="PS51278">
    <property type="entry name" value="GATASE_TYPE_2"/>
    <property type="match status" value="1"/>
</dbReference>
<feature type="active site" description="Nucleophile; for GATase activity" evidence="10">
    <location>
        <position position="2"/>
    </location>
</feature>
<evidence type="ECO:0000256" key="9">
    <source>
        <dbReference type="ARBA" id="ARBA00022962"/>
    </source>
</evidence>
<protein>
    <recommendedName>
        <fullName evidence="4 10">Glutamine--fructose-6-phosphate aminotransferase [isomerizing]</fullName>
        <ecNumber evidence="3 10">2.6.1.16</ecNumber>
    </recommendedName>
    <alternativeName>
        <fullName evidence="10">D-fructose-6-phosphate amidotransferase</fullName>
    </alternativeName>
    <alternativeName>
        <fullName evidence="10">GFAT</fullName>
    </alternativeName>
    <alternativeName>
        <fullName evidence="10">Glucosamine-6-phosphate synthase</fullName>
    </alternativeName>
    <alternativeName>
        <fullName evidence="10">Hexosephosphate aminotransferase</fullName>
    </alternativeName>
    <alternativeName>
        <fullName evidence="10">L-glutamine--D-fructose-6-phosphate amidotransferase</fullName>
    </alternativeName>
</protein>
<comment type="function">
    <text evidence="10">Catalyzes the first step in hexosamine metabolism, converting fructose-6P into glucosamine-6P using glutamine as a nitrogen source.</text>
</comment>
<dbReference type="InterPro" id="IPR001347">
    <property type="entry name" value="SIS_dom"/>
</dbReference>
<dbReference type="SUPFAM" id="SSF56235">
    <property type="entry name" value="N-terminal nucleophile aminohydrolases (Ntn hydrolases)"/>
    <property type="match status" value="1"/>
</dbReference>
<evidence type="ECO:0000256" key="2">
    <source>
        <dbReference type="ARBA" id="ARBA00004496"/>
    </source>
</evidence>
<keyword evidence="14" id="KW-1185">Reference proteome</keyword>
<dbReference type="Gene3D" id="3.60.20.10">
    <property type="entry name" value="Glutamine Phosphoribosylpyrophosphate, subunit 1, domain 1"/>
    <property type="match status" value="1"/>
</dbReference>
<dbReference type="GO" id="GO:0006487">
    <property type="term" value="P:protein N-linked glycosylation"/>
    <property type="evidence" value="ECO:0007669"/>
    <property type="project" value="TreeGrafter"/>
</dbReference>
<evidence type="ECO:0000256" key="7">
    <source>
        <dbReference type="ARBA" id="ARBA00022679"/>
    </source>
</evidence>
<evidence type="ECO:0000256" key="10">
    <source>
        <dbReference type="HAMAP-Rule" id="MF_00164"/>
    </source>
</evidence>
<dbReference type="InterPro" id="IPR029055">
    <property type="entry name" value="Ntn_hydrolases_N"/>
</dbReference>
<evidence type="ECO:0000256" key="5">
    <source>
        <dbReference type="ARBA" id="ARBA00022490"/>
    </source>
</evidence>
<keyword evidence="9" id="KW-0315">Glutamine amidotransferase</keyword>
<comment type="catalytic activity">
    <reaction evidence="1 10">
        <text>D-fructose 6-phosphate + L-glutamine = D-glucosamine 6-phosphate + L-glutamate</text>
        <dbReference type="Rhea" id="RHEA:13237"/>
        <dbReference type="ChEBI" id="CHEBI:29985"/>
        <dbReference type="ChEBI" id="CHEBI:58359"/>
        <dbReference type="ChEBI" id="CHEBI:58725"/>
        <dbReference type="ChEBI" id="CHEBI:61527"/>
        <dbReference type="EC" id="2.6.1.16"/>
    </reaction>
</comment>
<comment type="subcellular location">
    <subcellularLocation>
        <location evidence="2 10">Cytoplasm</location>
    </subcellularLocation>
</comment>
<dbReference type="CDD" id="cd00714">
    <property type="entry name" value="GFAT"/>
    <property type="match status" value="1"/>
</dbReference>
<dbReference type="OrthoDB" id="106547at2"/>
<feature type="domain" description="SIS" evidence="12">
    <location>
        <begin position="458"/>
        <end position="598"/>
    </location>
</feature>
<keyword evidence="5 10" id="KW-0963">Cytoplasm</keyword>
<dbReference type="FunFam" id="3.60.20.10:FF:000006">
    <property type="entry name" value="Glutamine--fructose-6-phosphate aminotransferase [isomerizing]"/>
    <property type="match status" value="1"/>
</dbReference>
<feature type="domain" description="Glutamine amidotransferase type-2" evidence="11">
    <location>
        <begin position="2"/>
        <end position="217"/>
    </location>
</feature>
<organism evidence="13 14">
    <name type="scientific">Candidatus Sulfobium mesophilum</name>
    <dbReference type="NCBI Taxonomy" id="2016548"/>
    <lineage>
        <taxon>Bacteria</taxon>
        <taxon>Pseudomonadati</taxon>
        <taxon>Nitrospirota</taxon>
        <taxon>Nitrospiria</taxon>
        <taxon>Nitrospirales</taxon>
        <taxon>Nitrospiraceae</taxon>
        <taxon>Candidatus Sulfobium</taxon>
    </lineage>
</organism>
<evidence type="ECO:0000256" key="3">
    <source>
        <dbReference type="ARBA" id="ARBA00012916"/>
    </source>
</evidence>
<reference evidence="14" key="1">
    <citation type="submission" date="2018-03" db="EMBL/GenBank/DDBJ databases">
        <authorList>
            <person name="Zecchin S."/>
        </authorList>
    </citation>
    <scope>NUCLEOTIDE SEQUENCE [LARGE SCALE GENOMIC DNA]</scope>
</reference>
<name>A0A2U3QDI5_9BACT</name>
<feature type="domain" description="SIS" evidence="12">
    <location>
        <begin position="286"/>
        <end position="425"/>
    </location>
</feature>
<dbReference type="InterPro" id="IPR035490">
    <property type="entry name" value="GlmS/FrlB_SIS"/>
</dbReference>
<dbReference type="PANTHER" id="PTHR10937:SF0">
    <property type="entry name" value="GLUTAMINE--FRUCTOSE-6-PHOSPHATE TRANSAMINASE (ISOMERIZING)"/>
    <property type="match status" value="1"/>
</dbReference>
<accession>A0A2U3QDI5</accession>